<keyword evidence="3" id="KW-0121">Carboxypeptidase</keyword>
<dbReference type="Proteomes" id="UP000754226">
    <property type="component" value="Unassembled WGS sequence"/>
</dbReference>
<keyword evidence="4" id="KW-0645">Protease</keyword>
<evidence type="ECO:0000259" key="16">
    <source>
        <dbReference type="Pfam" id="PF00905"/>
    </source>
</evidence>
<dbReference type="PANTHER" id="PTHR32282">
    <property type="entry name" value="BINDING PROTEIN TRANSPEPTIDASE, PUTATIVE-RELATED"/>
    <property type="match status" value="1"/>
</dbReference>
<evidence type="ECO:0000313" key="19">
    <source>
        <dbReference type="Proteomes" id="UP000754226"/>
    </source>
</evidence>
<dbReference type="Pfam" id="PF00912">
    <property type="entry name" value="Transgly"/>
    <property type="match status" value="1"/>
</dbReference>
<keyword evidence="10" id="KW-0511">Multifunctional enzyme</keyword>
<evidence type="ECO:0000256" key="4">
    <source>
        <dbReference type="ARBA" id="ARBA00022670"/>
    </source>
</evidence>
<dbReference type="SUPFAM" id="SSF53955">
    <property type="entry name" value="Lysozyme-like"/>
    <property type="match status" value="1"/>
</dbReference>
<evidence type="ECO:0000256" key="12">
    <source>
        <dbReference type="ARBA" id="ARBA00034000"/>
    </source>
</evidence>
<gene>
    <name evidence="18" type="ORF">KHX13_08595</name>
</gene>
<organism evidence="18 19">
    <name type="scientific">Acidaminococcus intestini</name>
    <dbReference type="NCBI Taxonomy" id="187327"/>
    <lineage>
        <taxon>Bacteria</taxon>
        <taxon>Bacillati</taxon>
        <taxon>Bacillota</taxon>
        <taxon>Negativicutes</taxon>
        <taxon>Acidaminococcales</taxon>
        <taxon>Acidaminococcaceae</taxon>
        <taxon>Acidaminococcus</taxon>
    </lineage>
</organism>
<dbReference type="EMBL" id="JAGZCZ010000011">
    <property type="protein sequence ID" value="MBS5520355.1"/>
    <property type="molecule type" value="Genomic_DNA"/>
</dbReference>
<dbReference type="AlphaFoldDB" id="A0A943I1X0"/>
<dbReference type="FunFam" id="1.10.3810.10:FF:000001">
    <property type="entry name" value="Penicillin-binding protein 1A"/>
    <property type="match status" value="1"/>
</dbReference>
<evidence type="ECO:0000256" key="5">
    <source>
        <dbReference type="ARBA" id="ARBA00022676"/>
    </source>
</evidence>
<feature type="compositionally biased region" description="Low complexity" evidence="14">
    <location>
        <begin position="671"/>
        <end position="689"/>
    </location>
</feature>
<protein>
    <submittedName>
        <fullName evidence="18">Penicillin-binding protein 1A</fullName>
    </submittedName>
</protein>
<feature type="compositionally biased region" description="Pro residues" evidence="14">
    <location>
        <begin position="690"/>
        <end position="699"/>
    </location>
</feature>
<evidence type="ECO:0000256" key="8">
    <source>
        <dbReference type="ARBA" id="ARBA00022960"/>
    </source>
</evidence>
<feature type="region of interest" description="Disordered" evidence="14">
    <location>
        <begin position="622"/>
        <end position="699"/>
    </location>
</feature>
<keyword evidence="15" id="KW-0472">Membrane</keyword>
<comment type="catalytic activity">
    <reaction evidence="13">
        <text>[GlcNAc-(1-&gt;4)-Mur2Ac(oyl-L-Ala-gamma-D-Glu-L-Lys-D-Ala-D-Ala)](n)-di-trans,octa-cis-undecaprenyl diphosphate + beta-D-GlcNAc-(1-&gt;4)-Mur2Ac(oyl-L-Ala-gamma-D-Glu-L-Lys-D-Ala-D-Ala)-di-trans,octa-cis-undecaprenyl diphosphate = [GlcNAc-(1-&gt;4)-Mur2Ac(oyl-L-Ala-gamma-D-Glu-L-Lys-D-Ala-D-Ala)](n+1)-di-trans,octa-cis-undecaprenyl diphosphate + di-trans,octa-cis-undecaprenyl diphosphate + H(+)</text>
        <dbReference type="Rhea" id="RHEA:23708"/>
        <dbReference type="Rhea" id="RHEA-COMP:9602"/>
        <dbReference type="Rhea" id="RHEA-COMP:9603"/>
        <dbReference type="ChEBI" id="CHEBI:15378"/>
        <dbReference type="ChEBI" id="CHEBI:58405"/>
        <dbReference type="ChEBI" id="CHEBI:60033"/>
        <dbReference type="ChEBI" id="CHEBI:78435"/>
        <dbReference type="EC" id="2.4.99.28"/>
    </reaction>
</comment>
<name>A0A943I1X0_9FIRM</name>
<dbReference type="SUPFAM" id="SSF56601">
    <property type="entry name" value="beta-lactamase/transpeptidase-like"/>
    <property type="match status" value="1"/>
</dbReference>
<dbReference type="GO" id="GO:0009252">
    <property type="term" value="P:peptidoglycan biosynthetic process"/>
    <property type="evidence" value="ECO:0007669"/>
    <property type="project" value="UniProtKB-KW"/>
</dbReference>
<accession>A0A943I1X0</accession>
<dbReference type="GO" id="GO:0009002">
    <property type="term" value="F:serine-type D-Ala-D-Ala carboxypeptidase activity"/>
    <property type="evidence" value="ECO:0007669"/>
    <property type="project" value="UniProtKB-EC"/>
</dbReference>
<keyword evidence="5" id="KW-0328">Glycosyltransferase</keyword>
<keyword evidence="8" id="KW-0133">Cell shape</keyword>
<evidence type="ECO:0000259" key="17">
    <source>
        <dbReference type="Pfam" id="PF00912"/>
    </source>
</evidence>
<evidence type="ECO:0000256" key="1">
    <source>
        <dbReference type="ARBA" id="ARBA00007090"/>
    </source>
</evidence>
<feature type="compositionally biased region" description="Basic and acidic residues" evidence="14">
    <location>
        <begin position="622"/>
        <end position="670"/>
    </location>
</feature>
<dbReference type="GO" id="GO:0008360">
    <property type="term" value="P:regulation of cell shape"/>
    <property type="evidence" value="ECO:0007669"/>
    <property type="project" value="UniProtKB-KW"/>
</dbReference>
<comment type="catalytic activity">
    <reaction evidence="12">
        <text>Preferential cleavage: (Ac)2-L-Lys-D-Ala-|-D-Ala. Also transpeptidation of peptidyl-alanyl moieties that are N-acyl substituents of D-alanine.</text>
        <dbReference type="EC" id="3.4.16.4"/>
    </reaction>
</comment>
<proteinExistence type="inferred from homology"/>
<evidence type="ECO:0000256" key="2">
    <source>
        <dbReference type="ARBA" id="ARBA00007739"/>
    </source>
</evidence>
<dbReference type="InterPro" id="IPR050396">
    <property type="entry name" value="Glycosyltr_51/Transpeptidase"/>
</dbReference>
<evidence type="ECO:0000256" key="14">
    <source>
        <dbReference type="SAM" id="MobiDB-lite"/>
    </source>
</evidence>
<feature type="transmembrane region" description="Helical" evidence="15">
    <location>
        <begin position="24"/>
        <end position="50"/>
    </location>
</feature>
<feature type="domain" description="Penicillin-binding protein transpeptidase" evidence="16">
    <location>
        <begin position="342"/>
        <end position="584"/>
    </location>
</feature>
<sequence>MTYKGKRNWRNLLKPRDPREKKKLGGMILSAVLALILVGFISLTAFFALAKFTTAKIMSKDMVPMASSQFYDINGDLISTVDSEEDRIPVSISKVPKNLQNAFLAAEDIRFYQHGGIDFKGIARAIYTYIRYDEVQGGSTITQQLAKNYFLTQERTLTRKIHEAFIALQIEQKYTKKEILEMYMNQIYFGQGAYGVETAANTYFGKHVEDLDLAEAAMIAGIPKSPNYYNPKANPKAAKARQETVLSQMEKYNFITPEEHKKASEEKLEYKSLTSNPGSKSYFIDYCIQILIDKFGPDAVYKQGLKVYTSLDPTMQKAAERAAALTPTYYTDNNKLKQPQSAIVAIDPKTGYIKAMIGGRGTDQFNRAVMAERQPGSAFKPFVYLNALEHGATPNDIVDDSPIPGSWNPQNYDRRFHGKMTYRRALTYSYNIPAIKISEKYGNSNVLKLAKKMGITTLVEDGPQSDDNSAMALGGLTHGVTPLEMAGAYGAIANMGKFNKPTPIVKIVDRNGKTIYEHKADPVTVAKPSSVYMLISMMEDVMTRGTGRGAAISRPSAGKTGTTSEYRDAWFVGFTPNLAAAVWIGDDNNDSLGGMTGGGEPATLWRTFMTYAVDELPVEDFERPSGFKEPVRVNEPNDDKKAEEDKKKKEAEEKKKKTADEKKEAQDAKPSESGSKASSGESSAPRSSIAPPPVRPPKQ</sequence>
<comment type="caution">
    <text evidence="18">The sequence shown here is derived from an EMBL/GenBank/DDBJ whole genome shotgun (WGS) entry which is preliminary data.</text>
</comment>
<feature type="domain" description="Glycosyl transferase family 51" evidence="17">
    <location>
        <begin position="75"/>
        <end position="250"/>
    </location>
</feature>
<keyword evidence="15" id="KW-1133">Transmembrane helix</keyword>
<dbReference type="NCBIfam" id="TIGR02074">
    <property type="entry name" value="PBP_1a_fam"/>
    <property type="match status" value="1"/>
</dbReference>
<dbReference type="InterPro" id="IPR023346">
    <property type="entry name" value="Lysozyme-like_dom_sf"/>
</dbReference>
<reference evidence="18" key="1">
    <citation type="submission" date="2021-02" db="EMBL/GenBank/DDBJ databases">
        <title>Infant gut strain persistence is associated with maternal origin, phylogeny, and functional potential including surface adhesion and iron acquisition.</title>
        <authorList>
            <person name="Lou Y.C."/>
        </authorList>
    </citation>
    <scope>NUCLEOTIDE SEQUENCE</scope>
    <source>
        <strain evidence="18">L3_106_000M1_dasL3_106_000M1_concoct_15</strain>
    </source>
</reference>
<dbReference type="GO" id="GO:0008955">
    <property type="term" value="F:peptidoglycan glycosyltransferase activity"/>
    <property type="evidence" value="ECO:0007669"/>
    <property type="project" value="UniProtKB-EC"/>
</dbReference>
<evidence type="ECO:0000256" key="15">
    <source>
        <dbReference type="SAM" id="Phobius"/>
    </source>
</evidence>
<dbReference type="GO" id="GO:0071555">
    <property type="term" value="P:cell wall organization"/>
    <property type="evidence" value="ECO:0007669"/>
    <property type="project" value="UniProtKB-KW"/>
</dbReference>
<evidence type="ECO:0000256" key="10">
    <source>
        <dbReference type="ARBA" id="ARBA00023268"/>
    </source>
</evidence>
<keyword evidence="11" id="KW-0961">Cell wall biogenesis/degradation</keyword>
<dbReference type="InterPro" id="IPR001264">
    <property type="entry name" value="Glyco_trans_51"/>
</dbReference>
<dbReference type="GO" id="GO:0006508">
    <property type="term" value="P:proteolysis"/>
    <property type="evidence" value="ECO:0007669"/>
    <property type="project" value="UniProtKB-KW"/>
</dbReference>
<dbReference type="Pfam" id="PF00905">
    <property type="entry name" value="Transpeptidase"/>
    <property type="match status" value="1"/>
</dbReference>
<keyword evidence="15" id="KW-0812">Transmembrane</keyword>
<evidence type="ECO:0000256" key="13">
    <source>
        <dbReference type="ARBA" id="ARBA00049902"/>
    </source>
</evidence>
<comment type="similarity">
    <text evidence="1">In the C-terminal section; belongs to the transpeptidase family.</text>
</comment>
<dbReference type="InterPro" id="IPR036950">
    <property type="entry name" value="PBP_transglycosylase"/>
</dbReference>
<evidence type="ECO:0000313" key="18">
    <source>
        <dbReference type="EMBL" id="MBS5520355.1"/>
    </source>
</evidence>
<evidence type="ECO:0000256" key="6">
    <source>
        <dbReference type="ARBA" id="ARBA00022679"/>
    </source>
</evidence>
<evidence type="ECO:0000256" key="3">
    <source>
        <dbReference type="ARBA" id="ARBA00022645"/>
    </source>
</evidence>
<dbReference type="PANTHER" id="PTHR32282:SF33">
    <property type="entry name" value="PEPTIDOGLYCAN GLYCOSYLTRANSFERASE"/>
    <property type="match status" value="1"/>
</dbReference>
<dbReference type="InterPro" id="IPR012338">
    <property type="entry name" value="Beta-lactam/transpept-like"/>
</dbReference>
<keyword evidence="7" id="KW-0378">Hydrolase</keyword>
<evidence type="ECO:0000256" key="9">
    <source>
        <dbReference type="ARBA" id="ARBA00022984"/>
    </source>
</evidence>
<keyword evidence="6" id="KW-0808">Transferase</keyword>
<dbReference type="Gene3D" id="1.10.3810.10">
    <property type="entry name" value="Biosynthetic peptidoglycan transglycosylase-like"/>
    <property type="match status" value="1"/>
</dbReference>
<comment type="similarity">
    <text evidence="2">In the N-terminal section; belongs to the glycosyltransferase 51 family.</text>
</comment>
<keyword evidence="9" id="KW-0573">Peptidoglycan synthesis</keyword>
<dbReference type="GO" id="GO:0008658">
    <property type="term" value="F:penicillin binding"/>
    <property type="evidence" value="ECO:0007669"/>
    <property type="project" value="InterPro"/>
</dbReference>
<dbReference type="Gene3D" id="3.40.710.10">
    <property type="entry name" value="DD-peptidase/beta-lactamase superfamily"/>
    <property type="match status" value="1"/>
</dbReference>
<dbReference type="InterPro" id="IPR001460">
    <property type="entry name" value="PCN-bd_Tpept"/>
</dbReference>
<evidence type="ECO:0000256" key="11">
    <source>
        <dbReference type="ARBA" id="ARBA00023316"/>
    </source>
</evidence>
<evidence type="ECO:0000256" key="7">
    <source>
        <dbReference type="ARBA" id="ARBA00022801"/>
    </source>
</evidence>